<dbReference type="VEuPathDB" id="TriTrypDB:TcCL_NonESM05353"/>
<evidence type="ECO:0000313" key="5">
    <source>
        <dbReference type="Proteomes" id="UP000246121"/>
    </source>
</evidence>
<dbReference type="InterPro" id="IPR050230">
    <property type="entry name" value="CALM/Myosin/TropC-like"/>
</dbReference>
<dbReference type="VEuPathDB" id="TriTrypDB:ECC02_011318"/>
<dbReference type="Pfam" id="PF13405">
    <property type="entry name" value="EF-hand_6"/>
    <property type="match status" value="1"/>
</dbReference>
<dbReference type="InterPro" id="IPR011992">
    <property type="entry name" value="EF-hand-dom_pair"/>
</dbReference>
<dbReference type="EMBL" id="PRFA01000138">
    <property type="protein sequence ID" value="PWU85924.1"/>
    <property type="molecule type" value="Genomic_DNA"/>
</dbReference>
<sequence>MQARGTLKVQGDANVDGKMSTGQHPHHQHLNSTQANATTTALEYRAMNRPLYRGPISHNIISEMAEGFYVLSGGYKKLFIPSKDVYALMQNVGMHLTEEEFHDALRVIGQSEPQNADELSFSDFLLLMTREVDDTMADELRSAFFHYDKHKTGYVTRKQFTELFATLGERSTPEELEELLAVAEVDETDDKIDYNRFVNELTSRVNCM</sequence>
<evidence type="ECO:0000259" key="3">
    <source>
        <dbReference type="PROSITE" id="PS50222"/>
    </source>
</evidence>
<dbReference type="VEuPathDB" id="TriTrypDB:C4B63_138g28"/>
<gene>
    <name evidence="4" type="ORF">C4B63_138g28</name>
</gene>
<feature type="domain" description="EF-hand" evidence="3">
    <location>
        <begin position="135"/>
        <end position="170"/>
    </location>
</feature>
<dbReference type="Gene3D" id="1.10.238.10">
    <property type="entry name" value="EF-hand"/>
    <property type="match status" value="1"/>
</dbReference>
<dbReference type="AlphaFoldDB" id="A0A2V2UPC3"/>
<dbReference type="VEuPathDB" id="TriTrypDB:BCY84_04471"/>
<dbReference type="CDD" id="cd00051">
    <property type="entry name" value="EFh"/>
    <property type="match status" value="1"/>
</dbReference>
<dbReference type="SUPFAM" id="SSF47473">
    <property type="entry name" value="EF-hand"/>
    <property type="match status" value="1"/>
</dbReference>
<dbReference type="PROSITE" id="PS50222">
    <property type="entry name" value="EF_HAND_2"/>
    <property type="match status" value="1"/>
</dbReference>
<dbReference type="GO" id="GO:0005509">
    <property type="term" value="F:calcium ion binding"/>
    <property type="evidence" value="ECO:0007669"/>
    <property type="project" value="InterPro"/>
</dbReference>
<dbReference type="FunFam" id="1.10.238.10:FF:000001">
    <property type="entry name" value="Calmodulin 1"/>
    <property type="match status" value="1"/>
</dbReference>
<comment type="caution">
    <text evidence="4">The sequence shown here is derived from an EMBL/GenBank/DDBJ whole genome shotgun (WGS) entry which is preliminary data.</text>
</comment>
<feature type="region of interest" description="Disordered" evidence="2">
    <location>
        <begin position="1"/>
        <end position="35"/>
    </location>
</feature>
<dbReference type="Proteomes" id="UP000246121">
    <property type="component" value="Unassembled WGS sequence"/>
</dbReference>
<dbReference type="PANTHER" id="PTHR23048">
    <property type="entry name" value="MYOSIN LIGHT CHAIN 1, 3"/>
    <property type="match status" value="1"/>
</dbReference>
<proteinExistence type="predicted"/>
<dbReference type="VEuPathDB" id="TriTrypDB:TcCLB.507483.20"/>
<dbReference type="VEuPathDB" id="TriTrypDB:TcBrA4_0110100"/>
<dbReference type="VEuPathDB" id="TriTrypDB:TcCLB.506391.30"/>
<organism evidence="4 5">
    <name type="scientific">Trypanosoma cruzi</name>
    <dbReference type="NCBI Taxonomy" id="5693"/>
    <lineage>
        <taxon>Eukaryota</taxon>
        <taxon>Discoba</taxon>
        <taxon>Euglenozoa</taxon>
        <taxon>Kinetoplastea</taxon>
        <taxon>Metakinetoplastina</taxon>
        <taxon>Trypanosomatida</taxon>
        <taxon>Trypanosomatidae</taxon>
        <taxon>Trypanosoma</taxon>
        <taxon>Schizotrypanum</taxon>
    </lineage>
</organism>
<dbReference type="GO" id="GO:0016460">
    <property type="term" value="C:myosin II complex"/>
    <property type="evidence" value="ECO:0007669"/>
    <property type="project" value="TreeGrafter"/>
</dbReference>
<reference evidence="4 5" key="1">
    <citation type="journal article" date="2018" name="Microb. Genom.">
        <title>Expanding an expanded genome: long-read sequencing of Trypanosoma cruzi.</title>
        <authorList>
            <person name="Berna L."/>
            <person name="Rodriguez M."/>
            <person name="Chiribao M.L."/>
            <person name="Parodi-Talice A."/>
            <person name="Pita S."/>
            <person name="Rijo G."/>
            <person name="Alvarez-Valin F."/>
            <person name="Robello C."/>
        </authorList>
    </citation>
    <scope>NUCLEOTIDE SEQUENCE [LARGE SCALE GENOMIC DNA]</scope>
    <source>
        <strain evidence="4 5">Dm28c</strain>
    </source>
</reference>
<accession>A0A2V2UPC3</accession>
<evidence type="ECO:0000256" key="2">
    <source>
        <dbReference type="SAM" id="MobiDB-lite"/>
    </source>
</evidence>
<dbReference type="InterPro" id="IPR002048">
    <property type="entry name" value="EF_hand_dom"/>
</dbReference>
<name>A0A2V2UPC3_TRYCR</name>
<dbReference type="VEuPathDB" id="TriTrypDB:C3747_16g220"/>
<keyword evidence="1" id="KW-0677">Repeat</keyword>
<protein>
    <submittedName>
        <fullName evidence="4">Putative ef-hand protein 5</fullName>
    </submittedName>
</protein>
<dbReference type="VEuPathDB" id="TriTrypDB:TcG_06156"/>
<dbReference type="VEuPathDB" id="TriTrypDB:TCSYLVIO_006560"/>
<dbReference type="PANTHER" id="PTHR23048:SF0">
    <property type="entry name" value="CALMODULIN LIKE 3"/>
    <property type="match status" value="1"/>
</dbReference>
<evidence type="ECO:0000256" key="1">
    <source>
        <dbReference type="ARBA" id="ARBA00022737"/>
    </source>
</evidence>
<dbReference type="VEuPathDB" id="TriTrypDB:TcYC6_0037190"/>
<evidence type="ECO:0000313" key="4">
    <source>
        <dbReference type="EMBL" id="PWU85924.1"/>
    </source>
</evidence>